<evidence type="ECO:0000256" key="9">
    <source>
        <dbReference type="ARBA" id="ARBA00052716"/>
    </source>
</evidence>
<dbReference type="InterPro" id="IPR013328">
    <property type="entry name" value="6PGD_dom2"/>
</dbReference>
<feature type="binding site" evidence="15">
    <location>
        <position position="105"/>
    </location>
    <ligand>
        <name>substrate</name>
    </ligand>
</feature>
<dbReference type="InterPro" id="IPR006109">
    <property type="entry name" value="G3P_DH_NAD-dep_C"/>
</dbReference>
<dbReference type="InterPro" id="IPR011128">
    <property type="entry name" value="G3P_DH_NAD-dep_N"/>
</dbReference>
<dbReference type="PANTHER" id="PTHR11728">
    <property type="entry name" value="GLYCEROL-3-PHOSPHATE DEHYDROGENASE"/>
    <property type="match status" value="1"/>
</dbReference>
<evidence type="ECO:0000313" key="20">
    <source>
        <dbReference type="EMBL" id="WTU45920.1"/>
    </source>
</evidence>
<gene>
    <name evidence="13" type="primary">gpsA</name>
    <name evidence="20" type="ORF">OHV25_40715</name>
</gene>
<proteinExistence type="inferred from homology"/>
<dbReference type="SUPFAM" id="SSF51735">
    <property type="entry name" value="NAD(P)-binding Rossmann-fold domains"/>
    <property type="match status" value="1"/>
</dbReference>
<feature type="binding site" evidence="13">
    <location>
        <position position="11"/>
    </location>
    <ligand>
        <name>NADPH</name>
        <dbReference type="ChEBI" id="CHEBI:57783"/>
    </ligand>
</feature>
<feature type="binding site" evidence="15">
    <location>
        <begin position="254"/>
        <end position="255"/>
    </location>
    <ligand>
        <name>substrate</name>
    </ligand>
</feature>
<dbReference type="GO" id="GO:0051287">
    <property type="term" value="F:NAD binding"/>
    <property type="evidence" value="ECO:0007669"/>
    <property type="project" value="InterPro"/>
</dbReference>
<feature type="binding site" evidence="13">
    <location>
        <position position="254"/>
    </location>
    <ligand>
        <name>NADPH</name>
        <dbReference type="ChEBI" id="CHEBI:57783"/>
    </ligand>
</feature>
<feature type="binding site" evidence="13">
    <location>
        <position position="105"/>
    </location>
    <ligand>
        <name>NADPH</name>
        <dbReference type="ChEBI" id="CHEBI:57783"/>
    </ligand>
</feature>
<comment type="catalytic activity">
    <reaction evidence="13">
        <text>sn-glycerol 3-phosphate + NAD(+) = dihydroxyacetone phosphate + NADH + H(+)</text>
        <dbReference type="Rhea" id="RHEA:11092"/>
        <dbReference type="ChEBI" id="CHEBI:15378"/>
        <dbReference type="ChEBI" id="CHEBI:57540"/>
        <dbReference type="ChEBI" id="CHEBI:57597"/>
        <dbReference type="ChEBI" id="CHEBI:57642"/>
        <dbReference type="ChEBI" id="CHEBI:57945"/>
        <dbReference type="EC" id="1.1.1.94"/>
    </reaction>
</comment>
<dbReference type="Gene3D" id="1.10.1040.10">
    <property type="entry name" value="N-(1-d-carboxylethyl)-l-norvaline Dehydrogenase, domain 2"/>
    <property type="match status" value="1"/>
</dbReference>
<comment type="catalytic activity">
    <reaction evidence="9">
        <text>sn-glycerol 3-phosphate + NADP(+) = dihydroxyacetone phosphate + NADPH + H(+)</text>
        <dbReference type="Rhea" id="RHEA:11096"/>
        <dbReference type="ChEBI" id="CHEBI:15378"/>
        <dbReference type="ChEBI" id="CHEBI:57597"/>
        <dbReference type="ChEBI" id="CHEBI:57642"/>
        <dbReference type="ChEBI" id="CHEBI:57783"/>
        <dbReference type="ChEBI" id="CHEBI:58349"/>
        <dbReference type="EC" id="1.1.1.94"/>
    </reaction>
    <physiologicalReaction direction="right-to-left" evidence="9">
        <dbReference type="Rhea" id="RHEA:11098"/>
    </physiologicalReaction>
</comment>
<dbReference type="InterPro" id="IPR006168">
    <property type="entry name" value="G3P_DH_NAD-dep"/>
</dbReference>
<name>A0AAU2HF74_9ACTN</name>
<accession>A0AAU2HF74</accession>
<protein>
    <recommendedName>
        <fullName evidence="11 13">Glycerol-3-phosphate dehydrogenase [NAD(P)+]</fullName>
        <ecNumber evidence="10 13">1.1.1.94</ecNumber>
    </recommendedName>
    <alternativeName>
        <fullName evidence="13">NAD(P)(+)-dependent glycerol-3-phosphate dehydrogenase</fullName>
    </alternativeName>
    <alternativeName>
        <fullName evidence="12 13">NAD(P)H-dependent dihydroxyacetone-phosphate reductase</fullName>
    </alternativeName>
</protein>
<dbReference type="GO" id="GO:0008654">
    <property type="term" value="P:phospholipid biosynthetic process"/>
    <property type="evidence" value="ECO:0007669"/>
    <property type="project" value="UniProtKB-KW"/>
</dbReference>
<feature type="binding site" evidence="16">
    <location>
        <position position="254"/>
    </location>
    <ligand>
        <name>NAD(+)</name>
        <dbReference type="ChEBI" id="CHEBI:57540"/>
    </ligand>
</feature>
<keyword evidence="13" id="KW-0963">Cytoplasm</keyword>
<evidence type="ECO:0000256" key="3">
    <source>
        <dbReference type="ARBA" id="ARBA00022857"/>
    </source>
</evidence>
<feature type="binding site" evidence="13">
    <location>
        <position position="105"/>
    </location>
    <ligand>
        <name>sn-glycerol 3-phosphate</name>
        <dbReference type="ChEBI" id="CHEBI:57597"/>
    </ligand>
</feature>
<dbReference type="NCBIfam" id="NF000940">
    <property type="entry name" value="PRK00094.1-2"/>
    <property type="match status" value="1"/>
</dbReference>
<dbReference type="RefSeq" id="WP_331723709.1">
    <property type="nucleotide sequence ID" value="NZ_CP108254.1"/>
</dbReference>
<evidence type="ECO:0000256" key="13">
    <source>
        <dbReference type="HAMAP-Rule" id="MF_00394"/>
    </source>
</evidence>
<reference evidence="20" key="1">
    <citation type="submission" date="2022-10" db="EMBL/GenBank/DDBJ databases">
        <title>The complete genomes of actinobacterial strains from the NBC collection.</title>
        <authorList>
            <person name="Joergensen T.S."/>
            <person name="Alvarez Arevalo M."/>
            <person name="Sterndorff E.B."/>
            <person name="Faurdal D."/>
            <person name="Vuksanovic O."/>
            <person name="Mourched A.-S."/>
            <person name="Charusanti P."/>
            <person name="Shaw S."/>
            <person name="Blin K."/>
            <person name="Weber T."/>
        </authorList>
    </citation>
    <scope>NUCLEOTIDE SEQUENCE</scope>
    <source>
        <strain evidence="20">NBC_00060</strain>
        <plasmid evidence="20">unnamed1</plasmid>
    </source>
</reference>
<dbReference type="PROSITE" id="PS00957">
    <property type="entry name" value="NAD_G3PDH"/>
    <property type="match status" value="1"/>
</dbReference>
<feature type="binding site" evidence="13">
    <location>
        <position position="135"/>
    </location>
    <ligand>
        <name>sn-glycerol 3-phosphate</name>
        <dbReference type="ChEBI" id="CHEBI:57597"/>
    </ligand>
</feature>
<feature type="active site" description="Proton acceptor" evidence="13 14">
    <location>
        <position position="190"/>
    </location>
</feature>
<dbReference type="EMBL" id="CP108254">
    <property type="protein sequence ID" value="WTU45920.1"/>
    <property type="molecule type" value="Genomic_DNA"/>
</dbReference>
<dbReference type="PANTHER" id="PTHR11728:SF1">
    <property type="entry name" value="GLYCEROL-3-PHOSPHATE DEHYDROGENASE [NAD(+)] 2, CHLOROPLASTIC"/>
    <property type="match status" value="1"/>
</dbReference>
<feature type="binding site" evidence="13">
    <location>
        <position position="280"/>
    </location>
    <ligand>
        <name>NADPH</name>
        <dbReference type="ChEBI" id="CHEBI:57783"/>
    </ligand>
</feature>
<dbReference type="EC" id="1.1.1.94" evidence="10 13"/>
<dbReference type="Pfam" id="PF07479">
    <property type="entry name" value="NAD_Gly3P_dh_C"/>
    <property type="match status" value="1"/>
</dbReference>
<keyword evidence="2 13" id="KW-0444">Lipid biosynthesis</keyword>
<dbReference type="SUPFAM" id="SSF48179">
    <property type="entry name" value="6-phosphogluconate dehydrogenase C-terminal domain-like"/>
    <property type="match status" value="1"/>
</dbReference>
<keyword evidence="7 13" id="KW-0594">Phospholipid biosynthesis</keyword>
<feature type="binding site" evidence="13">
    <location>
        <position position="254"/>
    </location>
    <ligand>
        <name>sn-glycerol 3-phosphate</name>
        <dbReference type="ChEBI" id="CHEBI:57597"/>
    </ligand>
</feature>
<dbReference type="PIRSF" id="PIRSF000114">
    <property type="entry name" value="Glycerol-3-P_dh"/>
    <property type="match status" value="1"/>
</dbReference>
<evidence type="ECO:0000256" key="6">
    <source>
        <dbReference type="ARBA" id="ARBA00023098"/>
    </source>
</evidence>
<organism evidence="20">
    <name type="scientific">Streptomyces sp. NBC_00060</name>
    <dbReference type="NCBI Taxonomy" id="2975636"/>
    <lineage>
        <taxon>Bacteria</taxon>
        <taxon>Bacillati</taxon>
        <taxon>Actinomycetota</taxon>
        <taxon>Actinomycetes</taxon>
        <taxon>Kitasatosporales</taxon>
        <taxon>Streptomycetaceae</taxon>
        <taxon>Streptomyces</taxon>
    </lineage>
</organism>
<dbReference type="GO" id="GO:0005829">
    <property type="term" value="C:cytosol"/>
    <property type="evidence" value="ECO:0007669"/>
    <property type="project" value="TreeGrafter"/>
</dbReference>
<feature type="binding site" evidence="13">
    <location>
        <position position="243"/>
    </location>
    <ligand>
        <name>sn-glycerol 3-phosphate</name>
        <dbReference type="ChEBI" id="CHEBI:57597"/>
    </ligand>
</feature>
<evidence type="ECO:0000256" key="7">
    <source>
        <dbReference type="ARBA" id="ARBA00023209"/>
    </source>
</evidence>
<evidence type="ECO:0000259" key="18">
    <source>
        <dbReference type="Pfam" id="PF01210"/>
    </source>
</evidence>
<keyword evidence="6 13" id="KW-0443">Lipid metabolism</keyword>
<evidence type="ECO:0000256" key="4">
    <source>
        <dbReference type="ARBA" id="ARBA00023002"/>
    </source>
</evidence>
<evidence type="ECO:0000256" key="10">
    <source>
        <dbReference type="ARBA" id="ARBA00066687"/>
    </source>
</evidence>
<keyword evidence="8 13" id="KW-1208">Phospholipid metabolism</keyword>
<comment type="similarity">
    <text evidence="1 13 17">Belongs to the NAD-dependent glycerol-3-phosphate dehydrogenase family.</text>
</comment>
<dbReference type="InterPro" id="IPR036291">
    <property type="entry name" value="NAD(P)-bd_dom_sf"/>
</dbReference>
<keyword evidence="20" id="KW-0614">Plasmid</keyword>
<dbReference type="InterPro" id="IPR008927">
    <property type="entry name" value="6-PGluconate_DH-like_C_sf"/>
</dbReference>
<dbReference type="FunFam" id="3.40.50.720:FF:000019">
    <property type="entry name" value="Glycerol-3-phosphate dehydrogenase [NAD(P)+]"/>
    <property type="match status" value="1"/>
</dbReference>
<keyword evidence="13" id="KW-0547">Nucleotide-binding</keyword>
<dbReference type="NCBIfam" id="NF000942">
    <property type="entry name" value="PRK00094.1-4"/>
    <property type="match status" value="1"/>
</dbReference>
<feature type="domain" description="Glycerol-3-phosphate dehydrogenase NAD-dependent C-terminal" evidence="19">
    <location>
        <begin position="179"/>
        <end position="319"/>
    </location>
</feature>
<dbReference type="GO" id="GO:0005975">
    <property type="term" value="P:carbohydrate metabolic process"/>
    <property type="evidence" value="ECO:0007669"/>
    <property type="project" value="InterPro"/>
</dbReference>
<evidence type="ECO:0000256" key="11">
    <source>
        <dbReference type="ARBA" id="ARBA00069372"/>
    </source>
</evidence>
<feature type="binding site" evidence="13">
    <location>
        <position position="255"/>
    </location>
    <ligand>
        <name>sn-glycerol 3-phosphate</name>
        <dbReference type="ChEBI" id="CHEBI:57597"/>
    </ligand>
</feature>
<keyword evidence="5 13" id="KW-0520">NAD</keyword>
<feature type="binding site" evidence="13">
    <location>
        <position position="10"/>
    </location>
    <ligand>
        <name>NADPH</name>
        <dbReference type="ChEBI" id="CHEBI:57783"/>
    </ligand>
</feature>
<dbReference type="HAMAP" id="MF_00394">
    <property type="entry name" value="NAD_Glyc3P_dehydrog"/>
    <property type="match status" value="1"/>
</dbReference>
<dbReference type="GO" id="GO:0046167">
    <property type="term" value="P:glycerol-3-phosphate biosynthetic process"/>
    <property type="evidence" value="ECO:0007669"/>
    <property type="project" value="UniProtKB-UniRule"/>
</dbReference>
<dbReference type="Gene3D" id="3.40.50.720">
    <property type="entry name" value="NAD(P)-binding Rossmann-like Domain"/>
    <property type="match status" value="1"/>
</dbReference>
<geneLocation type="plasmid" evidence="20">
    <name>unnamed1</name>
</geneLocation>
<feature type="binding site" evidence="13">
    <location>
        <position position="31"/>
    </location>
    <ligand>
        <name>NADPH</name>
        <dbReference type="ChEBI" id="CHEBI:57783"/>
    </ligand>
</feature>
<dbReference type="GO" id="GO:0006650">
    <property type="term" value="P:glycerophospholipid metabolic process"/>
    <property type="evidence" value="ECO:0007669"/>
    <property type="project" value="UniProtKB-UniRule"/>
</dbReference>
<evidence type="ECO:0000256" key="2">
    <source>
        <dbReference type="ARBA" id="ARBA00022516"/>
    </source>
</evidence>
<evidence type="ECO:0000256" key="14">
    <source>
        <dbReference type="PIRSR" id="PIRSR000114-1"/>
    </source>
</evidence>
<comment type="subcellular location">
    <subcellularLocation>
        <location evidence="13">Cytoplasm</location>
    </subcellularLocation>
</comment>
<evidence type="ECO:0000256" key="1">
    <source>
        <dbReference type="ARBA" id="ARBA00011009"/>
    </source>
</evidence>
<feature type="binding site" evidence="13">
    <location>
        <position position="139"/>
    </location>
    <ligand>
        <name>NADPH</name>
        <dbReference type="ChEBI" id="CHEBI:57783"/>
    </ligand>
</feature>
<evidence type="ECO:0000256" key="16">
    <source>
        <dbReference type="PIRSR" id="PIRSR000114-3"/>
    </source>
</evidence>
<evidence type="ECO:0000256" key="17">
    <source>
        <dbReference type="RuleBase" id="RU000437"/>
    </source>
</evidence>
<dbReference type="AlphaFoldDB" id="A0AAU2HF74"/>
<evidence type="ECO:0000259" key="19">
    <source>
        <dbReference type="Pfam" id="PF07479"/>
    </source>
</evidence>
<feature type="binding site" evidence="13">
    <location>
        <position position="32"/>
    </location>
    <ligand>
        <name>NADPH</name>
        <dbReference type="ChEBI" id="CHEBI:57783"/>
    </ligand>
</feature>
<evidence type="ECO:0000256" key="5">
    <source>
        <dbReference type="ARBA" id="ARBA00023027"/>
    </source>
</evidence>
<dbReference type="GO" id="GO:0047952">
    <property type="term" value="F:glycerol-3-phosphate dehydrogenase [NAD(P)+] activity"/>
    <property type="evidence" value="ECO:0007669"/>
    <property type="project" value="UniProtKB-UniRule"/>
</dbReference>
<feature type="binding site" evidence="13">
    <location>
        <position position="253"/>
    </location>
    <ligand>
        <name>sn-glycerol 3-phosphate</name>
        <dbReference type="ChEBI" id="CHEBI:57597"/>
    </ligand>
</feature>
<dbReference type="FunFam" id="1.10.1040.10:FF:000001">
    <property type="entry name" value="Glycerol-3-phosphate dehydrogenase [NAD(P)+]"/>
    <property type="match status" value="1"/>
</dbReference>
<evidence type="ECO:0000256" key="8">
    <source>
        <dbReference type="ARBA" id="ARBA00023264"/>
    </source>
</evidence>
<comment type="function">
    <text evidence="13">Catalyzes the reduction of the glycolytic intermediate dihydroxyacetone phosphate (DHAP) to sn-glycerol 3-phosphate (G3P), the key precursor for phospholipid synthesis.</text>
</comment>
<keyword evidence="3 13" id="KW-0521">NADP</keyword>
<dbReference type="Pfam" id="PF01210">
    <property type="entry name" value="NAD_Gly3P_dh_N"/>
    <property type="match status" value="1"/>
</dbReference>
<evidence type="ECO:0000256" key="15">
    <source>
        <dbReference type="PIRSR" id="PIRSR000114-2"/>
    </source>
</evidence>
<sequence>MKAAVLSAGSWGTTVAAVLADASTDVTVHARRSEIADAINTRHVNPDYLPDIDLPASLRATTDPAQALAGADIAVVSIPAQTLRANLAAWAPLIGPSTIVVSLMKGIETDSGLRMSQVIRQVAGLPAERVAVLSGPNLAREVAARRPAASVIACPDHMVAERLQGAFLTSYFRPYTNTDIVGCELGGAVKNVIALAVGLAGGLGLGDNATAVLMTRGLAETARLGAVLGADPISFSGLAGVGDLIATCSSPLSRNRTFGRYLGEGLSLAQATAATTQTAEGVKSSTALLSLAQRHGVEMPITEVVVGVINGQLTAAQAAELLMSRTPKPERYGL</sequence>
<feature type="binding site" evidence="16">
    <location>
        <position position="139"/>
    </location>
    <ligand>
        <name>NAD(+)</name>
        <dbReference type="ChEBI" id="CHEBI:57540"/>
    </ligand>
</feature>
<dbReference type="GO" id="GO:0046168">
    <property type="term" value="P:glycerol-3-phosphate catabolic process"/>
    <property type="evidence" value="ECO:0007669"/>
    <property type="project" value="InterPro"/>
</dbReference>
<keyword evidence="4 13" id="KW-0560">Oxidoreductase</keyword>
<feature type="binding site" evidence="13">
    <location>
        <position position="48"/>
    </location>
    <ligand>
        <name>NADPH</name>
        <dbReference type="ChEBI" id="CHEBI:57783"/>
    </ligand>
</feature>
<feature type="binding site" evidence="13">
    <location>
        <position position="190"/>
    </location>
    <ligand>
        <name>sn-glycerol 3-phosphate</name>
        <dbReference type="ChEBI" id="CHEBI:57597"/>
    </ligand>
</feature>
<evidence type="ECO:0000256" key="12">
    <source>
        <dbReference type="ARBA" id="ARBA00080511"/>
    </source>
</evidence>
<comment type="pathway">
    <text evidence="13">Membrane lipid metabolism; glycerophospholipid metabolism.</text>
</comment>
<comment type="caution">
    <text evidence="13">Lacks conserved residue(s) required for the propagation of feature annotation.</text>
</comment>
<dbReference type="PRINTS" id="PR00077">
    <property type="entry name" value="GPDHDRGNASE"/>
</dbReference>
<feature type="domain" description="Glycerol-3-phosphate dehydrogenase NAD-dependent N-terminal" evidence="18">
    <location>
        <begin position="3"/>
        <end position="158"/>
    </location>
</feature>